<dbReference type="GO" id="GO:0042373">
    <property type="term" value="P:vitamin K metabolic process"/>
    <property type="evidence" value="ECO:0007669"/>
    <property type="project" value="InterPro"/>
</dbReference>
<dbReference type="Pfam" id="PF07884">
    <property type="entry name" value="VKOR"/>
    <property type="match status" value="1"/>
</dbReference>
<evidence type="ECO:0000256" key="4">
    <source>
        <dbReference type="ARBA" id="ARBA00022692"/>
    </source>
</evidence>
<evidence type="ECO:0000256" key="5">
    <source>
        <dbReference type="ARBA" id="ARBA00022719"/>
    </source>
</evidence>
<comment type="similarity">
    <text evidence="2">Belongs to the VKOR family.</text>
</comment>
<dbReference type="PANTHER" id="PTHR14519:SF8">
    <property type="entry name" value="VITAMIN K EPOXIDE REDUCTASE COMPLEX SUBUNIT 1"/>
    <property type="match status" value="1"/>
</dbReference>
<feature type="transmembrane region" description="Helical" evidence="12">
    <location>
        <begin position="114"/>
        <end position="135"/>
    </location>
</feature>
<dbReference type="AlphaFoldDB" id="A0AAF3EB03"/>
<dbReference type="InterPro" id="IPR042406">
    <property type="entry name" value="VKORC1/VKORC1L1"/>
</dbReference>
<evidence type="ECO:0000256" key="10">
    <source>
        <dbReference type="ARBA" id="ARBA00023157"/>
    </source>
</evidence>
<dbReference type="PANTHER" id="PTHR14519">
    <property type="entry name" value="VITAMIN K EPOXIDE REDUCTASE COMPLEX, SUBUNIT 1"/>
    <property type="match status" value="1"/>
</dbReference>
<evidence type="ECO:0000256" key="7">
    <source>
        <dbReference type="ARBA" id="ARBA00022989"/>
    </source>
</evidence>
<dbReference type="GO" id="GO:0047057">
    <property type="term" value="F:vitamin-K-epoxide reductase (warfarin-sensitive) activity"/>
    <property type="evidence" value="ECO:0007669"/>
    <property type="project" value="UniProtKB-EC"/>
</dbReference>
<keyword evidence="8" id="KW-0560">Oxidoreductase</keyword>
<sequence length="181" mass="20186">MSASYQMRDQTSMFQRIVQQYSRNAIVVLTAGLVVSIYGLYVEISSEANPNYRAACDLSALISCTKALNSEYGRGFGLIGKVFGDDSILNQKNAVYGTVGFSVLGVLQLSQSDFSTIISLLAAILMNISTVYLFIVQLHLKTICLVCYSIYTVNFLFLIVTLKRNDAIYKMKNQKQKEKKN</sequence>
<evidence type="ECO:0000256" key="1">
    <source>
        <dbReference type="ARBA" id="ARBA00004477"/>
    </source>
</evidence>
<dbReference type="InterPro" id="IPR012932">
    <property type="entry name" value="VKOR"/>
</dbReference>
<protein>
    <recommendedName>
        <fullName evidence="3">vitamin-K-epoxide reductase (warfarin-sensitive)</fullName>
        <ecNumber evidence="3">1.17.4.4</ecNumber>
    </recommendedName>
</protein>
<evidence type="ECO:0000259" key="13">
    <source>
        <dbReference type="SMART" id="SM00756"/>
    </source>
</evidence>
<evidence type="ECO:0000313" key="15">
    <source>
        <dbReference type="WBParaSite" id="MBELARI_LOCUS11112"/>
    </source>
</evidence>
<name>A0AAF3EB03_9BILA</name>
<proteinExistence type="inferred from homology"/>
<keyword evidence="7 12" id="KW-1133">Transmembrane helix</keyword>
<dbReference type="Gene3D" id="1.20.1440.130">
    <property type="entry name" value="VKOR domain"/>
    <property type="match status" value="1"/>
</dbReference>
<accession>A0AAF3EB03</accession>
<dbReference type="EC" id="1.17.4.4" evidence="3"/>
<dbReference type="GO" id="GO:0005789">
    <property type="term" value="C:endoplasmic reticulum membrane"/>
    <property type="evidence" value="ECO:0007669"/>
    <property type="project" value="UniProtKB-SubCell"/>
</dbReference>
<keyword evidence="4 12" id="KW-0812">Transmembrane</keyword>
<keyword evidence="11" id="KW-0676">Redox-active center</keyword>
<dbReference type="GO" id="GO:0048038">
    <property type="term" value="F:quinone binding"/>
    <property type="evidence" value="ECO:0007669"/>
    <property type="project" value="UniProtKB-KW"/>
</dbReference>
<evidence type="ECO:0000256" key="9">
    <source>
        <dbReference type="ARBA" id="ARBA00023136"/>
    </source>
</evidence>
<evidence type="ECO:0000256" key="2">
    <source>
        <dbReference type="ARBA" id="ARBA00006214"/>
    </source>
</evidence>
<keyword evidence="5" id="KW-0874">Quinone</keyword>
<keyword evidence="10" id="KW-1015">Disulfide bond</keyword>
<reference evidence="15" key="1">
    <citation type="submission" date="2024-02" db="UniProtKB">
        <authorList>
            <consortium name="WormBaseParasite"/>
        </authorList>
    </citation>
    <scope>IDENTIFICATION</scope>
</reference>
<feature type="transmembrane region" description="Helical" evidence="12">
    <location>
        <begin position="142"/>
        <end position="162"/>
    </location>
</feature>
<keyword evidence="14" id="KW-1185">Reference proteome</keyword>
<dbReference type="Proteomes" id="UP000887575">
    <property type="component" value="Unassembled WGS sequence"/>
</dbReference>
<evidence type="ECO:0000256" key="6">
    <source>
        <dbReference type="ARBA" id="ARBA00022824"/>
    </source>
</evidence>
<evidence type="ECO:0000313" key="14">
    <source>
        <dbReference type="Proteomes" id="UP000887575"/>
    </source>
</evidence>
<dbReference type="WBParaSite" id="MBELARI_LOCUS11112">
    <property type="protein sequence ID" value="MBELARI_LOCUS11112"/>
    <property type="gene ID" value="MBELARI_LOCUS11112"/>
</dbReference>
<evidence type="ECO:0000256" key="12">
    <source>
        <dbReference type="SAM" id="Phobius"/>
    </source>
</evidence>
<keyword evidence="9 12" id="KW-0472">Membrane</keyword>
<comment type="subcellular location">
    <subcellularLocation>
        <location evidence="1">Endoplasmic reticulum membrane</location>
        <topology evidence="1">Multi-pass membrane protein</topology>
    </subcellularLocation>
</comment>
<organism evidence="14 15">
    <name type="scientific">Mesorhabditis belari</name>
    <dbReference type="NCBI Taxonomy" id="2138241"/>
    <lineage>
        <taxon>Eukaryota</taxon>
        <taxon>Metazoa</taxon>
        <taxon>Ecdysozoa</taxon>
        <taxon>Nematoda</taxon>
        <taxon>Chromadorea</taxon>
        <taxon>Rhabditida</taxon>
        <taxon>Rhabditina</taxon>
        <taxon>Rhabditomorpha</taxon>
        <taxon>Rhabditoidea</taxon>
        <taxon>Rhabditidae</taxon>
        <taxon>Mesorhabditinae</taxon>
        <taxon>Mesorhabditis</taxon>
    </lineage>
</organism>
<evidence type="ECO:0000256" key="11">
    <source>
        <dbReference type="ARBA" id="ARBA00023284"/>
    </source>
</evidence>
<evidence type="ECO:0000256" key="8">
    <source>
        <dbReference type="ARBA" id="ARBA00023002"/>
    </source>
</evidence>
<dbReference type="SMART" id="SM00756">
    <property type="entry name" value="VKc"/>
    <property type="match status" value="1"/>
</dbReference>
<evidence type="ECO:0000256" key="3">
    <source>
        <dbReference type="ARBA" id="ARBA00012278"/>
    </source>
</evidence>
<dbReference type="InterPro" id="IPR038354">
    <property type="entry name" value="VKOR_sf"/>
</dbReference>
<feature type="transmembrane region" description="Helical" evidence="12">
    <location>
        <begin position="21"/>
        <end position="41"/>
    </location>
</feature>
<dbReference type="CDD" id="cd12917">
    <property type="entry name" value="VKOR_euk"/>
    <property type="match status" value="1"/>
</dbReference>
<feature type="domain" description="Vitamin K epoxide reductase" evidence="13">
    <location>
        <begin position="19"/>
        <end position="165"/>
    </location>
</feature>
<keyword evidence="6" id="KW-0256">Endoplasmic reticulum</keyword>